<dbReference type="InterPro" id="IPR046348">
    <property type="entry name" value="SIS_dom_sf"/>
</dbReference>
<reference evidence="6" key="1">
    <citation type="submission" date="2023-03" db="EMBL/GenBank/DDBJ databases">
        <authorList>
            <person name="Shen W."/>
            <person name="Cai J."/>
        </authorList>
    </citation>
    <scope>NUCLEOTIDE SEQUENCE</scope>
    <source>
        <strain evidence="6">Y3</strain>
    </source>
</reference>
<evidence type="ECO:0000313" key="6">
    <source>
        <dbReference type="EMBL" id="MDT2665663.1"/>
    </source>
</evidence>
<evidence type="ECO:0000259" key="4">
    <source>
        <dbReference type="PROSITE" id="PS51071"/>
    </source>
</evidence>
<keyword evidence="2" id="KW-0238">DNA-binding</keyword>
<evidence type="ECO:0000259" key="5">
    <source>
        <dbReference type="PROSITE" id="PS51464"/>
    </source>
</evidence>
<keyword evidence="3" id="KW-0804">Transcription</keyword>
<sequence length="250" mass="28404">MGILINHYQNQMDILTEGELYAFTSLDNRPELLTTLSLSKLAEHIASSNSTIIRLAQKLGFEGFSDFRYAIKNLLNTMDKAENDGLVQQYQHFFNTILPAISPDKFHYFAEKIHHAKNIFIVGLGLTKPISEYMAKHIYQLDCNAVYVYESHMLDLLPNLLQRGDLVIFISESGETMSLIHCAKKTAHTGATLLSITNSAHNTLNHSMQMSLTTQMPRSFHHNYDTTSRVFQAAVIDVILETYANKYLKQ</sequence>
<feature type="domain" description="HTH rpiR-type" evidence="4">
    <location>
        <begin position="2"/>
        <end position="78"/>
    </location>
</feature>
<dbReference type="SUPFAM" id="SSF53697">
    <property type="entry name" value="SIS domain"/>
    <property type="match status" value="1"/>
</dbReference>
<evidence type="ECO:0000256" key="2">
    <source>
        <dbReference type="ARBA" id="ARBA00023125"/>
    </source>
</evidence>
<evidence type="ECO:0000256" key="1">
    <source>
        <dbReference type="ARBA" id="ARBA00023015"/>
    </source>
</evidence>
<dbReference type="Pfam" id="PF01418">
    <property type="entry name" value="HTH_6"/>
    <property type="match status" value="1"/>
</dbReference>
<dbReference type="InterPro" id="IPR009057">
    <property type="entry name" value="Homeodomain-like_sf"/>
</dbReference>
<evidence type="ECO:0000256" key="3">
    <source>
        <dbReference type="ARBA" id="ARBA00023163"/>
    </source>
</evidence>
<dbReference type="InterPro" id="IPR047640">
    <property type="entry name" value="RpiR-like"/>
</dbReference>
<dbReference type="PANTHER" id="PTHR30514">
    <property type="entry name" value="GLUCOKINASE"/>
    <property type="match status" value="1"/>
</dbReference>
<dbReference type="EMBL" id="JARPYC010000001">
    <property type="protein sequence ID" value="MDT2665663.1"/>
    <property type="molecule type" value="Genomic_DNA"/>
</dbReference>
<dbReference type="PROSITE" id="PS51071">
    <property type="entry name" value="HTH_RPIR"/>
    <property type="match status" value="1"/>
</dbReference>
<protein>
    <submittedName>
        <fullName evidence="6">MurR/RpiR family transcriptional regulator</fullName>
    </submittedName>
</protein>
<name>A0AAJ2IWI0_9LACT</name>
<dbReference type="InterPro" id="IPR001347">
    <property type="entry name" value="SIS_dom"/>
</dbReference>
<dbReference type="PROSITE" id="PS51464">
    <property type="entry name" value="SIS"/>
    <property type="match status" value="1"/>
</dbReference>
<dbReference type="SUPFAM" id="SSF46689">
    <property type="entry name" value="Homeodomain-like"/>
    <property type="match status" value="1"/>
</dbReference>
<organism evidence="6 7">
    <name type="scientific">Lactococcus petauri</name>
    <dbReference type="NCBI Taxonomy" id="1940789"/>
    <lineage>
        <taxon>Bacteria</taxon>
        <taxon>Bacillati</taxon>
        <taxon>Bacillota</taxon>
        <taxon>Bacilli</taxon>
        <taxon>Lactobacillales</taxon>
        <taxon>Streptococcaceae</taxon>
        <taxon>Lactococcus</taxon>
    </lineage>
</organism>
<dbReference type="AlphaFoldDB" id="A0AAJ2IWI0"/>
<comment type="caution">
    <text evidence="6">The sequence shown here is derived from an EMBL/GenBank/DDBJ whole genome shotgun (WGS) entry which is preliminary data.</text>
</comment>
<evidence type="ECO:0000313" key="7">
    <source>
        <dbReference type="Proteomes" id="UP001257962"/>
    </source>
</evidence>
<keyword evidence="1" id="KW-0805">Transcription regulation</keyword>
<accession>A0AAJ2IWI0</accession>
<proteinExistence type="predicted"/>
<dbReference type="InterPro" id="IPR036388">
    <property type="entry name" value="WH-like_DNA-bd_sf"/>
</dbReference>
<dbReference type="PANTHER" id="PTHR30514:SF10">
    <property type="entry name" value="MURR_RPIR FAMILY TRANSCRIPTIONAL REGULATOR"/>
    <property type="match status" value="1"/>
</dbReference>
<dbReference type="Gene3D" id="3.40.50.10490">
    <property type="entry name" value="Glucose-6-phosphate isomerase like protein, domain 1"/>
    <property type="match status" value="1"/>
</dbReference>
<dbReference type="GO" id="GO:1901135">
    <property type="term" value="P:carbohydrate derivative metabolic process"/>
    <property type="evidence" value="ECO:0007669"/>
    <property type="project" value="InterPro"/>
</dbReference>
<dbReference type="GO" id="GO:0003677">
    <property type="term" value="F:DNA binding"/>
    <property type="evidence" value="ECO:0007669"/>
    <property type="project" value="UniProtKB-KW"/>
</dbReference>
<feature type="domain" description="SIS" evidence="5">
    <location>
        <begin position="109"/>
        <end position="249"/>
    </location>
</feature>
<dbReference type="InterPro" id="IPR035472">
    <property type="entry name" value="RpiR-like_SIS"/>
</dbReference>
<dbReference type="GO" id="GO:0003700">
    <property type="term" value="F:DNA-binding transcription factor activity"/>
    <property type="evidence" value="ECO:0007669"/>
    <property type="project" value="InterPro"/>
</dbReference>
<gene>
    <name evidence="6" type="ORF">P7D34_00245</name>
</gene>
<dbReference type="RefSeq" id="WP_206888429.1">
    <property type="nucleotide sequence ID" value="NZ_CP141685.1"/>
</dbReference>
<dbReference type="Proteomes" id="UP001257962">
    <property type="component" value="Unassembled WGS sequence"/>
</dbReference>
<dbReference type="Gene3D" id="1.10.10.10">
    <property type="entry name" value="Winged helix-like DNA-binding domain superfamily/Winged helix DNA-binding domain"/>
    <property type="match status" value="1"/>
</dbReference>
<dbReference type="CDD" id="cd05013">
    <property type="entry name" value="SIS_RpiR"/>
    <property type="match status" value="1"/>
</dbReference>
<dbReference type="InterPro" id="IPR000281">
    <property type="entry name" value="HTH_RpiR"/>
</dbReference>
<dbReference type="Pfam" id="PF01380">
    <property type="entry name" value="SIS"/>
    <property type="match status" value="1"/>
</dbReference>
<dbReference type="GO" id="GO:0097367">
    <property type="term" value="F:carbohydrate derivative binding"/>
    <property type="evidence" value="ECO:0007669"/>
    <property type="project" value="InterPro"/>
</dbReference>